<dbReference type="Proteomes" id="UP001595386">
    <property type="component" value="Unassembled WGS sequence"/>
</dbReference>
<organism evidence="2 3">
    <name type="scientific">Halomonas tibetensis</name>
    <dbReference type="NCBI Taxonomy" id="2259590"/>
    <lineage>
        <taxon>Bacteria</taxon>
        <taxon>Pseudomonadati</taxon>
        <taxon>Pseudomonadota</taxon>
        <taxon>Gammaproteobacteria</taxon>
        <taxon>Oceanospirillales</taxon>
        <taxon>Halomonadaceae</taxon>
        <taxon>Halomonas</taxon>
    </lineage>
</organism>
<keyword evidence="1" id="KW-1133">Transmembrane helix</keyword>
<dbReference type="RefSeq" id="WP_379761149.1">
    <property type="nucleotide sequence ID" value="NZ_JBHRSQ010000039.1"/>
</dbReference>
<evidence type="ECO:0000313" key="3">
    <source>
        <dbReference type="Proteomes" id="UP001595386"/>
    </source>
</evidence>
<keyword evidence="1" id="KW-0472">Membrane</keyword>
<dbReference type="NCBIfam" id="TIGR02532">
    <property type="entry name" value="IV_pilin_GFxxxE"/>
    <property type="match status" value="1"/>
</dbReference>
<proteinExistence type="predicted"/>
<comment type="caution">
    <text evidence="2">The sequence shown here is derived from an EMBL/GenBank/DDBJ whole genome shotgun (WGS) entry which is preliminary data.</text>
</comment>
<feature type="transmembrane region" description="Helical" evidence="1">
    <location>
        <begin position="31"/>
        <end position="53"/>
    </location>
</feature>
<name>A0ABV7B8R3_9GAMM</name>
<keyword evidence="1" id="KW-0812">Transmembrane</keyword>
<gene>
    <name evidence="2" type="ORF">ACFODV_15770</name>
</gene>
<sequence length="213" mass="22517">MTRTKMAIEKVVHGANRAKSAQQVGFSLIELLVALVIGLIIVLAAGSLLIANLQTFRQVEWLRDKQAAVTVAVDVLARDIRRARTLQAIDDGAGITLEVSNRGDSAACGTGEILEKTYQVATSSSDIDEFVLRVQISSVESNCIDNPPPEPIVGGFAGAGTAGIEFSDTLGDSSIWQITLRLRESPLGSAGETPEALTFNVVNRSKALAKAGI</sequence>
<protein>
    <submittedName>
        <fullName evidence="2">PilW family protein</fullName>
    </submittedName>
</protein>
<reference evidence="3" key="1">
    <citation type="journal article" date="2019" name="Int. J. Syst. Evol. Microbiol.">
        <title>The Global Catalogue of Microorganisms (GCM) 10K type strain sequencing project: providing services to taxonomists for standard genome sequencing and annotation.</title>
        <authorList>
            <consortium name="The Broad Institute Genomics Platform"/>
            <consortium name="The Broad Institute Genome Sequencing Center for Infectious Disease"/>
            <person name="Wu L."/>
            <person name="Ma J."/>
        </authorList>
    </citation>
    <scope>NUCLEOTIDE SEQUENCE [LARGE SCALE GENOMIC DNA]</scope>
    <source>
        <strain evidence="3">KCTC 52660</strain>
    </source>
</reference>
<evidence type="ECO:0000313" key="2">
    <source>
        <dbReference type="EMBL" id="MFC2993479.1"/>
    </source>
</evidence>
<keyword evidence="3" id="KW-1185">Reference proteome</keyword>
<accession>A0ABV7B8R3</accession>
<dbReference type="EMBL" id="JBHRSQ010000039">
    <property type="protein sequence ID" value="MFC2993479.1"/>
    <property type="molecule type" value="Genomic_DNA"/>
</dbReference>
<evidence type="ECO:0000256" key="1">
    <source>
        <dbReference type="SAM" id="Phobius"/>
    </source>
</evidence>
<dbReference type="Pfam" id="PF07963">
    <property type="entry name" value="N_methyl"/>
    <property type="match status" value="1"/>
</dbReference>
<dbReference type="InterPro" id="IPR012902">
    <property type="entry name" value="N_methyl_site"/>
</dbReference>